<evidence type="ECO:0000313" key="1">
    <source>
        <dbReference type="EnsemblMetazoa" id="RPRC007729-PA"/>
    </source>
</evidence>
<dbReference type="VEuPathDB" id="VectorBase:RPRC007729"/>
<proteinExistence type="predicted"/>
<name>T1HUK9_RHOPR</name>
<dbReference type="EnsemblMetazoa" id="RPRC007729-RA">
    <property type="protein sequence ID" value="RPRC007729-PA"/>
    <property type="gene ID" value="RPRC007729"/>
</dbReference>
<dbReference type="AlphaFoldDB" id="T1HUK9"/>
<keyword evidence="2" id="KW-1185">Reference proteome</keyword>
<sequence>MPTRAVAQSLPSQPVFPAQNLLGVPFMLPTNKFPVTTPFLPEDPAISNKCKEDKGSGTSSVVLMPPPSVVPVSVRRSSQSIILPESIDLKRETETPPTEPVQVTVTPDLTESCQPSMATLREFVSTPNTPLPALSVETYFSKIEAKPLNANPSSGVSQPSLLVQKQERNDEGIVRDLLRSQALQEEITASMIAQTNVHETAKLDAFVNSTVEGHIESARRSSSENEVPIQQVPMQTSPLNLNAHESISLTSPVTIEHILPLQQQIASPLQQQITSPLQPQIPSPLQQQITSPLQQMASPIMTNGIVTDSILTPTTFSPGKDIRTVSDTISMAPVATTAFTDINTSTAPSSTEMIMKAVNDAQFSPAQELVITSTIKDVLTSQGPPPLQTGTVLRPEEFISPGRQISQTDQMLEKAEPARYQPGIIINPVFSITDQTLSSGENKSKVPVSPETSFQSTLVLENNHFTPPGEAAENLAARINTGYTQNIVFQPNRDLSVTNNQTNVTTFAADVVADVKNQFTNPTFPTTTENTNIINGKINDTFSTSPKSEQVQENATIVTLASTSQFINTVAANGELKTTAEVTQVQENKQYGPEVPRCTSEIQKQVAPQVDELARMSEHDLLSYINPSCFDQVL</sequence>
<dbReference type="InParanoid" id="T1HUK9"/>
<reference evidence="1" key="1">
    <citation type="submission" date="2015-05" db="UniProtKB">
        <authorList>
            <consortium name="EnsemblMetazoa"/>
        </authorList>
    </citation>
    <scope>IDENTIFICATION</scope>
</reference>
<evidence type="ECO:0000313" key="2">
    <source>
        <dbReference type="Proteomes" id="UP000015103"/>
    </source>
</evidence>
<accession>T1HUK9</accession>
<protein>
    <submittedName>
        <fullName evidence="1">Uncharacterized protein</fullName>
    </submittedName>
</protein>
<organism evidence="1 2">
    <name type="scientific">Rhodnius prolixus</name>
    <name type="common">Triatomid bug</name>
    <dbReference type="NCBI Taxonomy" id="13249"/>
    <lineage>
        <taxon>Eukaryota</taxon>
        <taxon>Metazoa</taxon>
        <taxon>Ecdysozoa</taxon>
        <taxon>Arthropoda</taxon>
        <taxon>Hexapoda</taxon>
        <taxon>Insecta</taxon>
        <taxon>Pterygota</taxon>
        <taxon>Neoptera</taxon>
        <taxon>Paraneoptera</taxon>
        <taxon>Hemiptera</taxon>
        <taxon>Heteroptera</taxon>
        <taxon>Panheteroptera</taxon>
        <taxon>Cimicomorpha</taxon>
        <taxon>Reduviidae</taxon>
        <taxon>Triatominae</taxon>
        <taxon>Rhodnius</taxon>
    </lineage>
</organism>
<dbReference type="Proteomes" id="UP000015103">
    <property type="component" value="Unassembled WGS sequence"/>
</dbReference>
<dbReference type="EMBL" id="ACPB03002620">
    <property type="status" value="NOT_ANNOTATED_CDS"/>
    <property type="molecule type" value="Genomic_DNA"/>
</dbReference>
<dbReference type="HOGENOM" id="CLU_431702_0_0_1"/>